<evidence type="ECO:0000313" key="25">
    <source>
        <dbReference type="Proteomes" id="UP000053240"/>
    </source>
</evidence>
<evidence type="ECO:0000256" key="20">
    <source>
        <dbReference type="ARBA" id="ARBA00078338"/>
    </source>
</evidence>
<dbReference type="Pfam" id="PF00096">
    <property type="entry name" value="zf-C2H2"/>
    <property type="match status" value="8"/>
</dbReference>
<dbReference type="GO" id="GO:0102266">
    <property type="term" value="F:tRNA-dihydrouridine20a synthase activity"/>
    <property type="evidence" value="ECO:0007669"/>
    <property type="project" value="UniProtKB-ARBA"/>
</dbReference>
<dbReference type="InterPro" id="IPR013087">
    <property type="entry name" value="Znf_C2H2_type"/>
</dbReference>
<dbReference type="InterPro" id="IPR036236">
    <property type="entry name" value="Znf_C2H2_sf"/>
</dbReference>
<dbReference type="SUPFAM" id="SSF54695">
    <property type="entry name" value="POZ domain"/>
    <property type="match status" value="1"/>
</dbReference>
<keyword evidence="8" id="KW-0479">Metal-binding</keyword>
<feature type="domain" description="C2H2-type" evidence="23">
    <location>
        <begin position="832"/>
        <end position="859"/>
    </location>
</feature>
<dbReference type="GO" id="GO:0008270">
    <property type="term" value="F:zinc ion binding"/>
    <property type="evidence" value="ECO:0007669"/>
    <property type="project" value="UniProtKB-KW"/>
</dbReference>
<evidence type="ECO:0000256" key="21">
    <source>
        <dbReference type="PROSITE-ProRule" id="PRU00042"/>
    </source>
</evidence>
<dbReference type="SMART" id="SM00355">
    <property type="entry name" value="ZnF_C2H2"/>
    <property type="match status" value="8"/>
</dbReference>
<feature type="domain" description="C2H2-type" evidence="23">
    <location>
        <begin position="804"/>
        <end position="831"/>
    </location>
</feature>
<dbReference type="InterPro" id="IPR000210">
    <property type="entry name" value="BTB/POZ_dom"/>
</dbReference>
<reference evidence="24 25" key="1">
    <citation type="journal article" date="2015" name="Nat. Commun.">
        <title>Outbred genome sequencing and CRISPR/Cas9 gene editing in butterflies.</title>
        <authorList>
            <person name="Li X."/>
            <person name="Fan D."/>
            <person name="Zhang W."/>
            <person name="Liu G."/>
            <person name="Zhang L."/>
            <person name="Zhao L."/>
            <person name="Fang X."/>
            <person name="Chen L."/>
            <person name="Dong Y."/>
            <person name="Chen Y."/>
            <person name="Ding Y."/>
            <person name="Zhao R."/>
            <person name="Feng M."/>
            <person name="Zhu Y."/>
            <person name="Feng Y."/>
            <person name="Jiang X."/>
            <person name="Zhu D."/>
            <person name="Xiang H."/>
            <person name="Feng X."/>
            <person name="Li S."/>
            <person name="Wang J."/>
            <person name="Zhang G."/>
            <person name="Kronforst M.R."/>
            <person name="Wang W."/>
        </authorList>
    </citation>
    <scope>NUCLEOTIDE SEQUENCE [LARGE SCALE GENOMIC DNA]</scope>
    <source>
        <strain evidence="24">Ya'a_city_454_Pm</strain>
        <tissue evidence="24">Whole body</tissue>
    </source>
</reference>
<dbReference type="GO" id="GO:0000978">
    <property type="term" value="F:RNA polymerase II cis-regulatory region sequence-specific DNA binding"/>
    <property type="evidence" value="ECO:0007669"/>
    <property type="project" value="TreeGrafter"/>
</dbReference>
<evidence type="ECO:0000256" key="1">
    <source>
        <dbReference type="ARBA" id="ARBA00001917"/>
    </source>
</evidence>
<dbReference type="AlphaFoldDB" id="A0A194R2B2"/>
<dbReference type="PANTHER" id="PTHR14003:SF19">
    <property type="entry name" value="YY2 TRANSCRIPTION FACTOR"/>
    <property type="match status" value="1"/>
</dbReference>
<dbReference type="Gene3D" id="3.30.160.60">
    <property type="entry name" value="Classic Zinc Finger"/>
    <property type="match status" value="7"/>
</dbReference>
<dbReference type="SMART" id="SM00225">
    <property type="entry name" value="BTB"/>
    <property type="match status" value="1"/>
</dbReference>
<evidence type="ECO:0000256" key="3">
    <source>
        <dbReference type="ARBA" id="ARBA00006991"/>
    </source>
</evidence>
<feature type="domain" description="C2H2-type" evidence="23">
    <location>
        <begin position="718"/>
        <end position="745"/>
    </location>
</feature>
<dbReference type="STRING" id="76193.A0A194R2B2"/>
<comment type="cofactor">
    <cofactor evidence="1">
        <name>FMN</name>
        <dbReference type="ChEBI" id="CHEBI:58210"/>
    </cofactor>
</comment>
<dbReference type="FunFam" id="3.30.160.60:FF:000100">
    <property type="entry name" value="Zinc finger 45-like"/>
    <property type="match status" value="1"/>
</dbReference>
<dbReference type="Pfam" id="PF01207">
    <property type="entry name" value="Dus"/>
    <property type="match status" value="1"/>
</dbReference>
<dbReference type="GO" id="GO:0102267">
    <property type="term" value="F:tRNA-dihydrouridine20b synthase activity"/>
    <property type="evidence" value="ECO:0007669"/>
    <property type="project" value="UniProtKB-ARBA"/>
</dbReference>
<dbReference type="InterPro" id="IPR011333">
    <property type="entry name" value="SKP1/BTB/POZ_sf"/>
</dbReference>
<keyword evidence="14" id="KW-0805">Transcription regulation</keyword>
<keyword evidence="5" id="KW-0288">FMN</keyword>
<evidence type="ECO:0000256" key="8">
    <source>
        <dbReference type="ARBA" id="ARBA00022723"/>
    </source>
</evidence>
<dbReference type="CDD" id="cd02801">
    <property type="entry name" value="DUS_like_FMN"/>
    <property type="match status" value="1"/>
</dbReference>
<feature type="domain" description="C2H2-type" evidence="23">
    <location>
        <begin position="860"/>
        <end position="887"/>
    </location>
</feature>
<keyword evidence="17" id="KW-0804">Transcription</keyword>
<dbReference type="FunFam" id="3.30.160.60:FF:002343">
    <property type="entry name" value="Zinc finger protein 33A"/>
    <property type="match status" value="1"/>
</dbReference>
<dbReference type="PROSITE" id="PS01136">
    <property type="entry name" value="UPF0034"/>
    <property type="match status" value="1"/>
</dbReference>
<comment type="similarity">
    <text evidence="3">Belongs to the krueppel C2H2-type zinc-finger protein family.</text>
</comment>
<keyword evidence="7" id="KW-0819">tRNA processing</keyword>
<evidence type="ECO:0000256" key="4">
    <source>
        <dbReference type="ARBA" id="ARBA00022630"/>
    </source>
</evidence>
<dbReference type="PROSITE" id="PS50097">
    <property type="entry name" value="BTB"/>
    <property type="match status" value="1"/>
</dbReference>
<keyword evidence="12" id="KW-0521">NADP</keyword>
<dbReference type="SUPFAM" id="SSF57667">
    <property type="entry name" value="beta-beta-alpha zinc fingers"/>
    <property type="match status" value="4"/>
</dbReference>
<evidence type="ECO:0000256" key="6">
    <source>
        <dbReference type="ARBA" id="ARBA00022664"/>
    </source>
</evidence>
<evidence type="ECO:0000256" key="16">
    <source>
        <dbReference type="ARBA" id="ARBA00023125"/>
    </source>
</evidence>
<keyword evidence="25" id="KW-1185">Reference proteome</keyword>
<dbReference type="FunFam" id="3.30.160.60:FF:000188">
    <property type="entry name" value="Zinc finger protein 787"/>
    <property type="match status" value="1"/>
</dbReference>
<dbReference type="PROSITE" id="PS00028">
    <property type="entry name" value="ZINC_FINGER_C2H2_1"/>
    <property type="match status" value="7"/>
</dbReference>
<keyword evidence="6" id="KW-0507">mRNA processing</keyword>
<dbReference type="GO" id="GO:0050660">
    <property type="term" value="F:flavin adenine dinucleotide binding"/>
    <property type="evidence" value="ECO:0007669"/>
    <property type="project" value="InterPro"/>
</dbReference>
<evidence type="ECO:0000256" key="18">
    <source>
        <dbReference type="ARBA" id="ARBA00023242"/>
    </source>
</evidence>
<evidence type="ECO:0000313" key="24">
    <source>
        <dbReference type="EMBL" id="KPJ11390.1"/>
    </source>
</evidence>
<keyword evidence="9" id="KW-0677">Repeat</keyword>
<accession>A0A194R2B2</accession>
<dbReference type="PROSITE" id="PS50157">
    <property type="entry name" value="ZINC_FINGER_C2H2_2"/>
    <property type="match status" value="8"/>
</dbReference>
<evidence type="ECO:0000256" key="2">
    <source>
        <dbReference type="ARBA" id="ARBA00004123"/>
    </source>
</evidence>
<dbReference type="FunFam" id="3.30.160.60:FF:000446">
    <property type="entry name" value="Zinc finger protein"/>
    <property type="match status" value="1"/>
</dbReference>
<evidence type="ECO:0000256" key="10">
    <source>
        <dbReference type="ARBA" id="ARBA00022771"/>
    </source>
</evidence>
<keyword evidence="16" id="KW-0238">DNA-binding</keyword>
<feature type="domain" description="C2H2-type" evidence="23">
    <location>
        <begin position="776"/>
        <end position="803"/>
    </location>
</feature>
<evidence type="ECO:0000259" key="22">
    <source>
        <dbReference type="PROSITE" id="PS50097"/>
    </source>
</evidence>
<keyword evidence="13" id="KW-0560">Oxidoreductase</keyword>
<evidence type="ECO:0000256" key="9">
    <source>
        <dbReference type="ARBA" id="ARBA00022737"/>
    </source>
</evidence>
<dbReference type="FunFam" id="3.30.160.60:FF:000450">
    <property type="entry name" value="PR domain zinc finger protein 14"/>
    <property type="match status" value="1"/>
</dbReference>
<evidence type="ECO:0000256" key="17">
    <source>
        <dbReference type="ARBA" id="ARBA00023163"/>
    </source>
</evidence>
<keyword evidence="18" id="KW-0539">Nucleus</keyword>
<evidence type="ECO:0000256" key="15">
    <source>
        <dbReference type="ARBA" id="ARBA00023027"/>
    </source>
</evidence>
<evidence type="ECO:0000256" key="19">
    <source>
        <dbReference type="ARBA" id="ARBA00071722"/>
    </source>
</evidence>
<feature type="domain" description="C2H2-type" evidence="23">
    <location>
        <begin position="916"/>
        <end position="936"/>
    </location>
</feature>
<evidence type="ECO:0000256" key="14">
    <source>
        <dbReference type="ARBA" id="ARBA00023015"/>
    </source>
</evidence>
<feature type="domain" description="BTB" evidence="22">
    <location>
        <begin position="261"/>
        <end position="328"/>
    </location>
</feature>
<dbReference type="Proteomes" id="UP000053240">
    <property type="component" value="Unassembled WGS sequence"/>
</dbReference>
<evidence type="ECO:0000256" key="12">
    <source>
        <dbReference type="ARBA" id="ARBA00022857"/>
    </source>
</evidence>
<proteinExistence type="inferred from homology"/>
<evidence type="ECO:0000256" key="13">
    <source>
        <dbReference type="ARBA" id="ARBA00023002"/>
    </source>
</evidence>
<comment type="subcellular location">
    <subcellularLocation>
        <location evidence="2">Nucleus</location>
    </subcellularLocation>
</comment>
<dbReference type="GO" id="GO:0000981">
    <property type="term" value="F:DNA-binding transcription factor activity, RNA polymerase II-specific"/>
    <property type="evidence" value="ECO:0007669"/>
    <property type="project" value="TreeGrafter"/>
</dbReference>
<keyword evidence="10 21" id="KW-0863">Zinc-finger</keyword>
<sequence>MKVKNDISQLFITTKANQNYLNVCAPMVRYSKVQFRTLVRNYDTDLTFTPMILADSFCQNAKARSNEFTTTVNDSPLIVQFAANDINDFLDASKLVYAYADGVDLNCGCPQRWAMKDGYGCALLSKPEVIHELVKSIKNSLPTNFSVSVKIRILDELKKTISLCQQLEKCGVTFLTVHGRTPVQKSSEDIDVHALRIVCDSVTVPVIVNGGIKTLSDADNLYDQTNCNGVMAASGLLVNPALFSGAKTTPMCEWLSSGEWSDVRLMCGGRSFSAHRAVLASVSSYLREVLLSCPAKDSPAYIILPEFDLDALSSVLYYIYHGEVVIQRRQLNEFLDIIRNLKIYIDPQYLIKISNDMEKSRVDLSYEYQEKYLAMNDDTTCSDANSECEYANANLKKGVESIMYKVQYSLNGFDFGDKQIRTRSEKFSSSAGDVVRCKDRQRGSLLRDLFIETYARNGCSNGLGAGVLAISNERYRGSTSVLFENANAVHPNTLAETHEIVSELRSCVSPTSNRPLSSHENYQVLKNCTKQSFVKINRSKVDEKVLTEDRREKELWMNSLHLPLNFNNNYSIRSESSTLDLRMSVPKSGGVNCLFTRNKFVDSSSIKEFNERIHTKNEINYKSLDLKKITTREVILNEVLESPWIPRLPYYYKPFRRKTVETVPVILAKSHLDAGSDKNNNINEKLSSSTIDVTKNDSNSEIKDAAKSRSRRLSARDLKCTACNQVFTSEESFTTHMRRHTSMTRYSCGECYKTFSQLRNFKYHMSVHRGTKEFATTCPVCGKYFNDRGYLSSHMKIHRNRKEYKCSMCPKSFNQRVAYNMHVRIHTGVKPHVCGECGKAFSRKMLLKQHARTHSGERPYACPHCDRRFADRSNMTLHLRLHTGVKPFSCSLCPKSFTKKHHLKSHLNFHTGAKPYSCPRCKLAFTQSSNMRTHLKKCNAPDAILTPEASS</sequence>
<dbReference type="EMBL" id="KQ460883">
    <property type="protein sequence ID" value="KPJ11390.1"/>
    <property type="molecule type" value="Genomic_DNA"/>
</dbReference>
<dbReference type="GO" id="GO:0000785">
    <property type="term" value="C:chromatin"/>
    <property type="evidence" value="ECO:0007669"/>
    <property type="project" value="TreeGrafter"/>
</dbReference>
<dbReference type="GO" id="GO:0031519">
    <property type="term" value="C:PcG protein complex"/>
    <property type="evidence" value="ECO:0007669"/>
    <property type="project" value="TreeGrafter"/>
</dbReference>
<evidence type="ECO:0000259" key="23">
    <source>
        <dbReference type="PROSITE" id="PS50157"/>
    </source>
</evidence>
<dbReference type="SUPFAM" id="SSF51395">
    <property type="entry name" value="FMN-linked oxidoreductases"/>
    <property type="match status" value="1"/>
</dbReference>
<gene>
    <name evidence="24" type="ORF">RR48_15029</name>
</gene>
<feature type="domain" description="C2H2-type" evidence="23">
    <location>
        <begin position="746"/>
        <end position="773"/>
    </location>
</feature>
<evidence type="ECO:0000256" key="5">
    <source>
        <dbReference type="ARBA" id="ARBA00022643"/>
    </source>
</evidence>
<dbReference type="Pfam" id="PF00651">
    <property type="entry name" value="BTB"/>
    <property type="match status" value="1"/>
</dbReference>
<evidence type="ECO:0000256" key="7">
    <source>
        <dbReference type="ARBA" id="ARBA00022694"/>
    </source>
</evidence>
<dbReference type="Gene3D" id="3.30.710.10">
    <property type="entry name" value="Potassium Channel Kv1.1, Chain A"/>
    <property type="match status" value="1"/>
</dbReference>
<dbReference type="GO" id="GO:0005667">
    <property type="term" value="C:transcription regulator complex"/>
    <property type="evidence" value="ECO:0007669"/>
    <property type="project" value="TreeGrafter"/>
</dbReference>
<dbReference type="FunFam" id="3.20.20.70:FF:000159">
    <property type="entry name" value="tRNA-dihydrouridine synthase 4"/>
    <property type="match status" value="1"/>
</dbReference>
<dbReference type="PANTHER" id="PTHR14003">
    <property type="entry name" value="TRANSCRIPTIONAL REPRESSOR PROTEIN YY"/>
    <property type="match status" value="1"/>
</dbReference>
<dbReference type="InterPro" id="IPR013785">
    <property type="entry name" value="Aldolase_TIM"/>
</dbReference>
<protein>
    <recommendedName>
        <fullName evidence="19">tRNA-dihydrouridine(20a/20b) synthase [NAD(P)+]</fullName>
    </recommendedName>
    <alternativeName>
        <fullName evidence="20">tRNA-dihydrouridine synthase 4</fullName>
    </alternativeName>
</protein>
<keyword evidence="11" id="KW-0862">Zinc</keyword>
<dbReference type="InterPro" id="IPR035587">
    <property type="entry name" value="DUS-like_FMN-bd"/>
</dbReference>
<keyword evidence="4" id="KW-0285">Flavoprotein</keyword>
<evidence type="ECO:0000256" key="11">
    <source>
        <dbReference type="ARBA" id="ARBA00022833"/>
    </source>
</evidence>
<dbReference type="Gene3D" id="3.20.20.70">
    <property type="entry name" value="Aldolase class I"/>
    <property type="match status" value="1"/>
</dbReference>
<keyword evidence="15" id="KW-0520">NAD</keyword>
<feature type="domain" description="C2H2-type" evidence="23">
    <location>
        <begin position="888"/>
        <end position="915"/>
    </location>
</feature>
<name>A0A194R2B2_PAPMA</name>
<organism evidence="24 25">
    <name type="scientific">Papilio machaon</name>
    <name type="common">Old World swallowtail butterfly</name>
    <dbReference type="NCBI Taxonomy" id="76193"/>
    <lineage>
        <taxon>Eukaryota</taxon>
        <taxon>Metazoa</taxon>
        <taxon>Ecdysozoa</taxon>
        <taxon>Arthropoda</taxon>
        <taxon>Hexapoda</taxon>
        <taxon>Insecta</taxon>
        <taxon>Pterygota</taxon>
        <taxon>Neoptera</taxon>
        <taxon>Endopterygota</taxon>
        <taxon>Lepidoptera</taxon>
        <taxon>Glossata</taxon>
        <taxon>Ditrysia</taxon>
        <taxon>Papilionoidea</taxon>
        <taxon>Papilionidae</taxon>
        <taxon>Papilioninae</taxon>
        <taxon>Papilio</taxon>
    </lineage>
</organism>
<dbReference type="InterPro" id="IPR018517">
    <property type="entry name" value="tRNA_hU_synthase_CS"/>
</dbReference>
<dbReference type="GO" id="GO:0006397">
    <property type="term" value="P:mRNA processing"/>
    <property type="evidence" value="ECO:0007669"/>
    <property type="project" value="UniProtKB-KW"/>
</dbReference>
<dbReference type="InParanoid" id="A0A194R2B2"/>